<dbReference type="EMBL" id="CAJOAX010056244">
    <property type="protein sequence ID" value="CAF4329517.1"/>
    <property type="molecule type" value="Genomic_DNA"/>
</dbReference>
<comment type="caution">
    <text evidence="2">The sequence shown here is derived from an EMBL/GenBank/DDBJ whole genome shotgun (WGS) entry which is preliminary data.</text>
</comment>
<dbReference type="Proteomes" id="UP000663823">
    <property type="component" value="Unassembled WGS sequence"/>
</dbReference>
<reference evidence="2" key="1">
    <citation type="submission" date="2021-02" db="EMBL/GenBank/DDBJ databases">
        <authorList>
            <person name="Nowell W R."/>
        </authorList>
    </citation>
    <scope>NUCLEOTIDE SEQUENCE</scope>
</reference>
<keyword evidence="1" id="KW-0812">Transmembrane</keyword>
<dbReference type="AlphaFoldDB" id="A0A820JNA8"/>
<organism evidence="2 3">
    <name type="scientific">Rotaria sordida</name>
    <dbReference type="NCBI Taxonomy" id="392033"/>
    <lineage>
        <taxon>Eukaryota</taxon>
        <taxon>Metazoa</taxon>
        <taxon>Spiralia</taxon>
        <taxon>Gnathifera</taxon>
        <taxon>Rotifera</taxon>
        <taxon>Eurotatoria</taxon>
        <taxon>Bdelloidea</taxon>
        <taxon>Philodinida</taxon>
        <taxon>Philodinidae</taxon>
        <taxon>Rotaria</taxon>
    </lineage>
</organism>
<feature type="transmembrane region" description="Helical" evidence="1">
    <location>
        <begin position="42"/>
        <end position="66"/>
    </location>
</feature>
<proteinExistence type="predicted"/>
<keyword evidence="1" id="KW-0472">Membrane</keyword>
<keyword evidence="1" id="KW-1133">Transmembrane helix</keyword>
<name>A0A820JNA8_9BILA</name>
<evidence type="ECO:0000313" key="3">
    <source>
        <dbReference type="Proteomes" id="UP000663823"/>
    </source>
</evidence>
<gene>
    <name evidence="2" type="ORF">OTI717_LOCUS42922</name>
</gene>
<sequence>PPSPSLSSHPQQYMTTAQEHTTTINKLHQISTMSKWSTRKKVLVGIPASLIIATIIIVPIVLGILLTKSKVVYYYS</sequence>
<feature type="non-terminal residue" evidence="2">
    <location>
        <position position="1"/>
    </location>
</feature>
<accession>A0A820JNA8</accession>
<evidence type="ECO:0000256" key="1">
    <source>
        <dbReference type="SAM" id="Phobius"/>
    </source>
</evidence>
<evidence type="ECO:0000313" key="2">
    <source>
        <dbReference type="EMBL" id="CAF4329517.1"/>
    </source>
</evidence>
<protein>
    <submittedName>
        <fullName evidence="2">Uncharacterized protein</fullName>
    </submittedName>
</protein>